<keyword evidence="4 8" id="KW-1003">Cell membrane</keyword>
<dbReference type="CDD" id="cd16015">
    <property type="entry name" value="LTA_synthase"/>
    <property type="match status" value="1"/>
</dbReference>
<dbReference type="Gene3D" id="3.40.720.10">
    <property type="entry name" value="Alkaline Phosphatase, subunit A"/>
    <property type="match status" value="1"/>
</dbReference>
<feature type="transmembrane region" description="Helical" evidence="9">
    <location>
        <begin position="177"/>
        <end position="194"/>
    </location>
</feature>
<keyword evidence="6 9" id="KW-1133">Transmembrane helix</keyword>
<dbReference type="InterPro" id="IPR017850">
    <property type="entry name" value="Alkaline_phosphatase_core_sf"/>
</dbReference>
<sequence length="650" mass="74014">MRPGNFPKHPTFPHIEKELCIVEPIKNWWSLLTRPFVLFTLILLVKGYIAWGPIFENTPIWGPLLTEIPFLWILFCLFEWLASKRKLLWYMITNLLVTGLFFTAVIYFKYYGVVVNYHALDQSRQAVEVSDSVFSLLAPQYLLIFTDIIVLSVWFFMSKKAKKWRQNVVHHRMSRRVVGSLLIVSLILCTMNVWPNRASMNEVVKAEKMGILNYEAYTLLTDRDEEPIPLAQITQEKIDGLKGIEKSGQPAYFGAAKGKNLIILQLESLQNFMVGLKIDGQEITPNLNKLAGEGLYFPNFYQSAGQGNTSDAEFTVNTSFYIPPRKAAVVAYGEKELPSLPKLLEQNGYQTATFHTNDVSFWNRNQLYAALGFDKYYDKSFFGTDDMVFFGSSDEVLYDKTTDELQKMDESDRPFYAQIVSMSSHHPYTIPKEKYKMTLPERYEGTLVGEYIRAQNYSDYCLGLLIDELKEKGLWDDSLLMLYGDHLGLPLHSMDERDLALAKEIFGHDYTYSDMPNIPFMILGSGADAGSVQTQLGAQVDVMPTAANLLGISLDNHIHFGQDLLNQSENMIPERYYWPSGSLITGDTLFIPGTGYEDGTYYPLKKGGTASSGVTEDQFNRMLELFELSSSYVRQQPDRPEAEHPQAGTE</sequence>
<dbReference type="Proteomes" id="UP000800303">
    <property type="component" value="Unassembled WGS sequence"/>
</dbReference>
<feature type="transmembrane region" description="Helical" evidence="9">
    <location>
        <begin position="87"/>
        <end position="108"/>
    </location>
</feature>
<feature type="transmembrane region" description="Helical" evidence="9">
    <location>
        <begin position="60"/>
        <end position="80"/>
    </location>
</feature>
<evidence type="ECO:0000256" key="5">
    <source>
        <dbReference type="ARBA" id="ARBA00022692"/>
    </source>
</evidence>
<proteinExistence type="inferred from homology"/>
<reference evidence="11 12" key="1">
    <citation type="submission" date="2020-01" db="EMBL/GenBank/DDBJ databases">
        <title>Polyphasic characterisation and genomic insights into a novel alkali tolerant bacterium VR-M41.</title>
        <authorList>
            <person name="Vemuluri V.R."/>
        </authorList>
    </citation>
    <scope>NUCLEOTIDE SEQUENCE [LARGE SCALE GENOMIC DNA]</scope>
    <source>
        <strain evidence="11 12">VR-M41</strain>
    </source>
</reference>
<feature type="transmembrane region" description="Helical" evidence="9">
    <location>
        <begin position="138"/>
        <end position="157"/>
    </location>
</feature>
<evidence type="ECO:0000313" key="12">
    <source>
        <dbReference type="Proteomes" id="UP000800303"/>
    </source>
</evidence>
<evidence type="ECO:0000256" key="3">
    <source>
        <dbReference type="ARBA" id="ARBA00009983"/>
    </source>
</evidence>
<evidence type="ECO:0000256" key="6">
    <source>
        <dbReference type="ARBA" id="ARBA00022989"/>
    </source>
</evidence>
<dbReference type="Gene3D" id="3.30.1120.170">
    <property type="match status" value="1"/>
</dbReference>
<evidence type="ECO:0000256" key="8">
    <source>
        <dbReference type="PIRNR" id="PIRNR005091"/>
    </source>
</evidence>
<name>A0ABX0F8L3_9BACL</name>
<evidence type="ECO:0000313" key="11">
    <source>
        <dbReference type="EMBL" id="NGZ76245.1"/>
    </source>
</evidence>
<evidence type="ECO:0000256" key="2">
    <source>
        <dbReference type="ARBA" id="ARBA00004936"/>
    </source>
</evidence>
<feature type="domain" description="Sulfatase N-terminal" evidence="10">
    <location>
        <begin position="259"/>
        <end position="552"/>
    </location>
</feature>
<dbReference type="EMBL" id="JAAFGS010000004">
    <property type="protein sequence ID" value="NGZ76245.1"/>
    <property type="molecule type" value="Genomic_DNA"/>
</dbReference>
<evidence type="ECO:0000256" key="4">
    <source>
        <dbReference type="ARBA" id="ARBA00022475"/>
    </source>
</evidence>
<dbReference type="PANTHER" id="PTHR47371:SF3">
    <property type="entry name" value="PHOSPHOGLYCEROL TRANSFERASE I"/>
    <property type="match status" value="1"/>
</dbReference>
<protein>
    <submittedName>
        <fullName evidence="11">LTA synthase family protein</fullName>
    </submittedName>
</protein>
<evidence type="ECO:0000259" key="10">
    <source>
        <dbReference type="Pfam" id="PF00884"/>
    </source>
</evidence>
<accession>A0ABX0F8L3</accession>
<dbReference type="SUPFAM" id="SSF53649">
    <property type="entry name" value="Alkaline phosphatase-like"/>
    <property type="match status" value="1"/>
</dbReference>
<dbReference type="InterPro" id="IPR000917">
    <property type="entry name" value="Sulfatase_N"/>
</dbReference>
<gene>
    <name evidence="11" type="ORF">GYN08_13025</name>
</gene>
<dbReference type="InterPro" id="IPR012160">
    <property type="entry name" value="LtaS-like"/>
</dbReference>
<keyword evidence="7 8" id="KW-0472">Membrane</keyword>
<comment type="similarity">
    <text evidence="3 8">Belongs to the LTA synthase family.</text>
</comment>
<dbReference type="PIRSF" id="PIRSF005091">
    <property type="entry name" value="Mmb_sulf_HI1246"/>
    <property type="match status" value="1"/>
</dbReference>
<dbReference type="Pfam" id="PF00884">
    <property type="entry name" value="Sulfatase"/>
    <property type="match status" value="1"/>
</dbReference>
<evidence type="ECO:0000256" key="1">
    <source>
        <dbReference type="ARBA" id="ARBA00004651"/>
    </source>
</evidence>
<evidence type="ECO:0000256" key="9">
    <source>
        <dbReference type="SAM" id="Phobius"/>
    </source>
</evidence>
<dbReference type="PANTHER" id="PTHR47371">
    <property type="entry name" value="LIPOTEICHOIC ACID SYNTHASE"/>
    <property type="match status" value="1"/>
</dbReference>
<evidence type="ECO:0000256" key="7">
    <source>
        <dbReference type="ARBA" id="ARBA00023136"/>
    </source>
</evidence>
<feature type="transmembrane region" description="Helical" evidence="9">
    <location>
        <begin position="36"/>
        <end position="54"/>
    </location>
</feature>
<keyword evidence="5 9" id="KW-0812">Transmembrane</keyword>
<keyword evidence="12" id="KW-1185">Reference proteome</keyword>
<organism evidence="11 12">
    <name type="scientific">Saccharibacillus alkalitolerans</name>
    <dbReference type="NCBI Taxonomy" id="2705290"/>
    <lineage>
        <taxon>Bacteria</taxon>
        <taxon>Bacillati</taxon>
        <taxon>Bacillota</taxon>
        <taxon>Bacilli</taxon>
        <taxon>Bacillales</taxon>
        <taxon>Paenibacillaceae</taxon>
        <taxon>Saccharibacillus</taxon>
    </lineage>
</organism>
<comment type="pathway">
    <text evidence="2">Cell wall biogenesis; lipoteichoic acid biosynthesis.</text>
</comment>
<comment type="caution">
    <text evidence="11">The sequence shown here is derived from an EMBL/GenBank/DDBJ whole genome shotgun (WGS) entry which is preliminary data.</text>
</comment>
<dbReference type="InterPro" id="IPR050448">
    <property type="entry name" value="OpgB/LTA_synthase_biosynth"/>
</dbReference>
<comment type="subcellular location">
    <subcellularLocation>
        <location evidence="1">Cell membrane</location>
        <topology evidence="1">Multi-pass membrane protein</topology>
    </subcellularLocation>
</comment>